<dbReference type="KEGG" id="pter:C2L65_35590"/>
<organism evidence="1 2">
    <name type="scientific">Paraburkholderia terrae</name>
    <dbReference type="NCBI Taxonomy" id="311230"/>
    <lineage>
        <taxon>Bacteria</taxon>
        <taxon>Pseudomonadati</taxon>
        <taxon>Pseudomonadota</taxon>
        <taxon>Betaproteobacteria</taxon>
        <taxon>Burkholderiales</taxon>
        <taxon>Burkholderiaceae</taxon>
        <taxon>Paraburkholderia</taxon>
    </lineage>
</organism>
<sequence length="175" mass="19595">MFISVAKDIATLLAALAALLYFGYKVFAGWLLLNLTVNIESERQALSGEDDHLVVKIALAKGKVDSVRLLAAELQLTTPERSDITPVTRMIGSMERLRFPLGERAQWNERDSGNPTLTLSTEETMNLCEHFRVMSGIVYRIEVVVQGDRFRDRLLPSLSQWRGAAIALPTKFAEM</sequence>
<dbReference type="OrthoDB" id="9942883at2"/>
<dbReference type="RefSeq" id="WP_042309641.1">
    <property type="nucleotide sequence ID" value="NZ_CP026113.1"/>
</dbReference>
<name>A0A2I8F1M6_9BURK</name>
<dbReference type="AlphaFoldDB" id="A0A2I8F1M6"/>
<accession>A0A2I8F1M6</accession>
<dbReference type="Proteomes" id="UP000243502">
    <property type="component" value="Chromosome 3"/>
</dbReference>
<evidence type="ECO:0000313" key="1">
    <source>
        <dbReference type="EMBL" id="AUT64934.1"/>
    </source>
</evidence>
<protein>
    <submittedName>
        <fullName evidence="1">Uncharacterized protein</fullName>
    </submittedName>
</protein>
<evidence type="ECO:0000313" key="2">
    <source>
        <dbReference type="Proteomes" id="UP000243502"/>
    </source>
</evidence>
<proteinExistence type="predicted"/>
<reference evidence="1 2" key="1">
    <citation type="submission" date="2018-01" db="EMBL/GenBank/DDBJ databases">
        <title>Species boundaries and ecological features among Paraburkholderia terrae DSMZ17804T, P. hospita DSMZ17164T and P. caribensis DSMZ13236T.</title>
        <authorList>
            <person name="Pratama A.A."/>
        </authorList>
    </citation>
    <scope>NUCLEOTIDE SEQUENCE [LARGE SCALE GENOMIC DNA]</scope>
    <source>
        <strain evidence="1 2">DSM 17804</strain>
    </source>
</reference>
<dbReference type="EMBL" id="CP026113">
    <property type="protein sequence ID" value="AUT64934.1"/>
    <property type="molecule type" value="Genomic_DNA"/>
</dbReference>
<gene>
    <name evidence="1" type="ORF">C2L65_35590</name>
</gene>